<dbReference type="EMBL" id="JAULSV010000002">
    <property type="protein sequence ID" value="KAK0651281.1"/>
    <property type="molecule type" value="Genomic_DNA"/>
</dbReference>
<reference evidence="2" key="1">
    <citation type="submission" date="2023-06" db="EMBL/GenBank/DDBJ databases">
        <title>Genome-scale phylogeny and comparative genomics of the fungal order Sordariales.</title>
        <authorList>
            <consortium name="Lawrence Berkeley National Laboratory"/>
            <person name="Hensen N."/>
            <person name="Bonometti L."/>
            <person name="Westerberg I."/>
            <person name="Brannstrom I.O."/>
            <person name="Guillou S."/>
            <person name="Cros-Aarteil S."/>
            <person name="Calhoun S."/>
            <person name="Haridas S."/>
            <person name="Kuo A."/>
            <person name="Mondo S."/>
            <person name="Pangilinan J."/>
            <person name="Riley R."/>
            <person name="Labutti K."/>
            <person name="Andreopoulos B."/>
            <person name="Lipzen A."/>
            <person name="Chen C."/>
            <person name="Yanf M."/>
            <person name="Daum C."/>
            <person name="Ng V."/>
            <person name="Clum A."/>
            <person name="Steindorff A."/>
            <person name="Ohm R."/>
            <person name="Martin F."/>
            <person name="Silar P."/>
            <person name="Natvig D."/>
            <person name="Lalanne C."/>
            <person name="Gautier V."/>
            <person name="Ament-Velasquez S.L."/>
            <person name="Kruys A."/>
            <person name="Hutchinson M.I."/>
            <person name="Powell A.J."/>
            <person name="Barry K."/>
            <person name="Miller A.N."/>
            <person name="Grigoriev I.V."/>
            <person name="Debuchy R."/>
            <person name="Gladieux P."/>
            <person name="Thoren M.H."/>
            <person name="Johannesson H."/>
        </authorList>
    </citation>
    <scope>NUCLEOTIDE SEQUENCE</scope>
    <source>
        <strain evidence="2">SMH2532-1</strain>
    </source>
</reference>
<feature type="non-terminal residue" evidence="2">
    <location>
        <position position="1"/>
    </location>
</feature>
<dbReference type="Proteomes" id="UP001174936">
    <property type="component" value="Unassembled WGS sequence"/>
</dbReference>
<keyword evidence="3" id="KW-1185">Reference proteome</keyword>
<dbReference type="PANTHER" id="PTHR28523">
    <property type="entry name" value="CYTOCHROME C OXIDASE ASSEMBLY FACTOR 1"/>
    <property type="match status" value="1"/>
</dbReference>
<accession>A0AA39YGX7</accession>
<dbReference type="PANTHER" id="PTHR28523:SF1">
    <property type="entry name" value="CYTOCHROME C OXIDASE ASSEMBLY FACTOR 1"/>
    <property type="match status" value="1"/>
</dbReference>
<dbReference type="AlphaFoldDB" id="A0AA39YGX7"/>
<evidence type="ECO:0000313" key="2">
    <source>
        <dbReference type="EMBL" id="KAK0651281.1"/>
    </source>
</evidence>
<organism evidence="2 3">
    <name type="scientific">Cercophora newfieldiana</name>
    <dbReference type="NCBI Taxonomy" id="92897"/>
    <lineage>
        <taxon>Eukaryota</taxon>
        <taxon>Fungi</taxon>
        <taxon>Dikarya</taxon>
        <taxon>Ascomycota</taxon>
        <taxon>Pezizomycotina</taxon>
        <taxon>Sordariomycetes</taxon>
        <taxon>Sordariomycetidae</taxon>
        <taxon>Sordariales</taxon>
        <taxon>Lasiosphaeriaceae</taxon>
        <taxon>Cercophora</taxon>
    </lineage>
</organism>
<dbReference type="InterPro" id="IPR042432">
    <property type="entry name" value="Coa1_fungi"/>
</dbReference>
<dbReference type="Pfam" id="PF08695">
    <property type="entry name" value="Coa1"/>
    <property type="match status" value="1"/>
</dbReference>
<feature type="non-terminal residue" evidence="2">
    <location>
        <position position="183"/>
    </location>
</feature>
<name>A0AA39YGX7_9PEZI</name>
<dbReference type="GO" id="GO:0005743">
    <property type="term" value="C:mitochondrial inner membrane"/>
    <property type="evidence" value="ECO:0007669"/>
    <property type="project" value="TreeGrafter"/>
</dbReference>
<evidence type="ECO:0000313" key="3">
    <source>
        <dbReference type="Proteomes" id="UP001174936"/>
    </source>
</evidence>
<comment type="caution">
    <text evidence="2">The sequence shown here is derived from an EMBL/GenBank/DDBJ whole genome shotgun (WGS) entry which is preliminary data.</text>
</comment>
<sequence length="183" mass="20271">APLLRRLPRTTPQTATTTATRTQTRTLIAAPKPGSGPLLERRSDRALPDVQSRPPWRRSLPIFTLLVAAASLAIFNYQKSSSPVTAGTLYALRMSPKARAVLGDNIYFDQQIPWIRGGMNQVQGRIDIKFAVRGTKGTGVMRFVSHRPTPRGVFETTEWTLETEDGRKIDLLEEGDPFKALTG</sequence>
<dbReference type="GO" id="GO:0033617">
    <property type="term" value="P:mitochondrial respiratory chain complex IV assembly"/>
    <property type="evidence" value="ECO:0007669"/>
    <property type="project" value="InterPro"/>
</dbReference>
<dbReference type="InterPro" id="IPR014807">
    <property type="entry name" value="Coa1"/>
</dbReference>
<protein>
    <submittedName>
        <fullName evidence="2">Cytochrome oxidase complex assembly protein 1-domain-containing protein</fullName>
    </submittedName>
</protein>
<proteinExistence type="predicted"/>
<evidence type="ECO:0000256" key="1">
    <source>
        <dbReference type="SAM" id="MobiDB-lite"/>
    </source>
</evidence>
<feature type="region of interest" description="Disordered" evidence="1">
    <location>
        <begin position="1"/>
        <end position="52"/>
    </location>
</feature>
<feature type="compositionally biased region" description="Low complexity" evidence="1">
    <location>
        <begin position="1"/>
        <end position="26"/>
    </location>
</feature>
<gene>
    <name evidence="2" type="ORF">B0T16DRAFT_296327</name>
</gene>